<dbReference type="OrthoDB" id="6118114at2"/>
<evidence type="ECO:0000256" key="1">
    <source>
        <dbReference type="SAM" id="Phobius"/>
    </source>
</evidence>
<evidence type="ECO:0008006" key="4">
    <source>
        <dbReference type="Google" id="ProtNLM"/>
    </source>
</evidence>
<keyword evidence="1" id="KW-0812">Transmembrane</keyword>
<protein>
    <recommendedName>
        <fullName evidence="4">DUF3087 domain-containing protein</fullName>
    </recommendedName>
</protein>
<sequence length="168" mass="19225">MQLQDIDKSRYRKHLNWVIGLCIVSLTAGSLGIAQVLIHLFPDSDGSHFHWNLLGVLVTCAVIAAVLKKVKNHPFMTEVVYVWELKQALNKITRKMPKLKKAAEQGDPNAMLAIQYSYSGSRQLWHLDDNTITMEELSLWQAELEGLAQAHNVNLDIELYDERILREF</sequence>
<proteinExistence type="predicted"/>
<dbReference type="Proteomes" id="UP000076503">
    <property type="component" value="Unassembled WGS sequence"/>
</dbReference>
<reference evidence="2 3" key="1">
    <citation type="submission" date="2013-07" db="EMBL/GenBank/DDBJ databases">
        <title>Comparative Genomic and Metabolomic Analysis of Twelve Strains of Pseudoalteromonas luteoviolacea.</title>
        <authorList>
            <person name="Vynne N.G."/>
            <person name="Mansson M."/>
            <person name="Gram L."/>
        </authorList>
    </citation>
    <scope>NUCLEOTIDE SEQUENCE [LARGE SCALE GENOMIC DNA]</scope>
    <source>
        <strain evidence="2 3">H33</strain>
    </source>
</reference>
<organism evidence="2 3">
    <name type="scientific">Pseudoalteromonas luteoviolacea H33</name>
    <dbReference type="NCBI Taxonomy" id="1365251"/>
    <lineage>
        <taxon>Bacteria</taxon>
        <taxon>Pseudomonadati</taxon>
        <taxon>Pseudomonadota</taxon>
        <taxon>Gammaproteobacteria</taxon>
        <taxon>Alteromonadales</taxon>
        <taxon>Pseudoalteromonadaceae</taxon>
        <taxon>Pseudoalteromonas</taxon>
    </lineage>
</organism>
<name>A0A167EIP9_9GAMM</name>
<keyword evidence="1" id="KW-0472">Membrane</keyword>
<dbReference type="Pfam" id="PF11286">
    <property type="entry name" value="DUF3087"/>
    <property type="match status" value="1"/>
</dbReference>
<dbReference type="RefSeq" id="WP_063361894.1">
    <property type="nucleotide sequence ID" value="NZ_AUXZ01000073.1"/>
</dbReference>
<gene>
    <name evidence="2" type="ORF">N476_16065</name>
</gene>
<dbReference type="EMBL" id="AUXZ01000073">
    <property type="protein sequence ID" value="KZN50792.1"/>
    <property type="molecule type" value="Genomic_DNA"/>
</dbReference>
<dbReference type="InterPro" id="IPR021438">
    <property type="entry name" value="DUF3087"/>
</dbReference>
<keyword evidence="1" id="KW-1133">Transmembrane helix</keyword>
<comment type="caution">
    <text evidence="2">The sequence shown here is derived from an EMBL/GenBank/DDBJ whole genome shotgun (WGS) entry which is preliminary data.</text>
</comment>
<feature type="transmembrane region" description="Helical" evidence="1">
    <location>
        <begin position="15"/>
        <end position="37"/>
    </location>
</feature>
<dbReference type="AlphaFoldDB" id="A0A167EIP9"/>
<evidence type="ECO:0000313" key="2">
    <source>
        <dbReference type="EMBL" id="KZN50792.1"/>
    </source>
</evidence>
<evidence type="ECO:0000313" key="3">
    <source>
        <dbReference type="Proteomes" id="UP000076503"/>
    </source>
</evidence>
<feature type="transmembrane region" description="Helical" evidence="1">
    <location>
        <begin position="49"/>
        <end position="67"/>
    </location>
</feature>
<dbReference type="PATRIC" id="fig|1365251.3.peg.2424"/>
<accession>A0A167EIP9</accession>